<dbReference type="OrthoDB" id="10611518at2759"/>
<dbReference type="GeneID" id="111137844"/>
<dbReference type="Proteomes" id="UP000694844">
    <property type="component" value="Chromosome 5"/>
</dbReference>
<dbReference type="RefSeq" id="XP_022345245.1">
    <property type="nucleotide sequence ID" value="XM_022489537.1"/>
</dbReference>
<feature type="signal peptide" evidence="1">
    <location>
        <begin position="1"/>
        <end position="16"/>
    </location>
</feature>
<reference evidence="3" key="1">
    <citation type="submission" date="2025-08" db="UniProtKB">
        <authorList>
            <consortium name="RefSeq"/>
        </authorList>
    </citation>
    <scope>IDENTIFICATION</scope>
    <source>
        <tissue evidence="3">Whole sample</tissue>
    </source>
</reference>
<keyword evidence="1" id="KW-0732">Signal</keyword>
<evidence type="ECO:0000313" key="2">
    <source>
        <dbReference type="Proteomes" id="UP000694844"/>
    </source>
</evidence>
<sequence>MLFCIVLILCILPVATQNITASGLIGRVLQQDLSRPLTPLTNLLSKTASGIPLLEHSTLQKLVEKVLELLKPLLPFVNLLLKQVTQILILVINNLGDFLQHLVLVLNALLPDWKNILHQLLKTVLELLKDILPELLPLLKEVLNVVQGLLQFLFDGNLCDVDQLFEKLTDILN</sequence>
<dbReference type="AlphaFoldDB" id="A0A8B8EYW9"/>
<name>A0A8B8EYW9_CRAVI</name>
<evidence type="ECO:0000256" key="1">
    <source>
        <dbReference type="SAM" id="SignalP"/>
    </source>
</evidence>
<dbReference type="KEGG" id="cvn:111137844"/>
<organism evidence="2 3">
    <name type="scientific">Crassostrea virginica</name>
    <name type="common">Eastern oyster</name>
    <dbReference type="NCBI Taxonomy" id="6565"/>
    <lineage>
        <taxon>Eukaryota</taxon>
        <taxon>Metazoa</taxon>
        <taxon>Spiralia</taxon>
        <taxon>Lophotrochozoa</taxon>
        <taxon>Mollusca</taxon>
        <taxon>Bivalvia</taxon>
        <taxon>Autobranchia</taxon>
        <taxon>Pteriomorphia</taxon>
        <taxon>Ostreida</taxon>
        <taxon>Ostreoidea</taxon>
        <taxon>Ostreidae</taxon>
        <taxon>Crassostrea</taxon>
    </lineage>
</organism>
<protein>
    <submittedName>
        <fullName evidence="3">Uncharacterized protein LOC111137844</fullName>
    </submittedName>
</protein>
<feature type="chain" id="PRO_5034343666" evidence="1">
    <location>
        <begin position="17"/>
        <end position="173"/>
    </location>
</feature>
<gene>
    <name evidence="3" type="primary">LOC111137844</name>
</gene>
<evidence type="ECO:0000313" key="3">
    <source>
        <dbReference type="RefSeq" id="XP_022345245.1"/>
    </source>
</evidence>
<keyword evidence="2" id="KW-1185">Reference proteome</keyword>
<accession>A0A8B8EYW9</accession>
<proteinExistence type="predicted"/>